<dbReference type="Proteomes" id="UP000249748">
    <property type="component" value="Unassembled WGS sequence"/>
</dbReference>
<sequence length="346" mass="37333">MGAQFSQFFPPRPTFTPDDLPKQSGKVVLITGGASGIGFEVAKVLYRKGAKVYIAGRSESAAQAAIQAIQKSVPEASKSSPGELHFLELHLDDLSTIKATASSFISKESKLDLLFNNAGVSQPPLGSVSKQGIELQLATNCLGPFLLTQLLTPLLEAAASSDSGLTTPGSVRVIWTSSQVAELSAPPEGIIMSELTNPPKDAVRNYVTSKLGNWFLATEMARRYGEKGIVSVAQNPGAANTNLLRNARWMKILSWPLLHSPALAAHTVLYAGISGDLGLENNGAYVVPWGRIHDAVAPGLLDAMKSKEEGGTGRACEFWEFCEERTREFYVDSRVGRVYYDRKDVY</sequence>
<protein>
    <submittedName>
        <fullName evidence="1">Short-chain dehydrogenase</fullName>
    </submittedName>
</protein>
<reference evidence="1" key="1">
    <citation type="submission" date="2018-02" db="EMBL/GenBank/DDBJ databases">
        <title>The genomes of Aspergillus section Nigri reveals drivers in fungal speciation.</title>
        <authorList>
            <consortium name="DOE Joint Genome Institute"/>
            <person name="Vesth T.C."/>
            <person name="Nybo J."/>
            <person name="Theobald S."/>
            <person name="Brandl J."/>
            <person name="Frisvad J.C."/>
            <person name="Nielsen K.F."/>
            <person name="Lyhne E.K."/>
            <person name="Kogle M.E."/>
            <person name="Kuo A."/>
            <person name="Riley R."/>
            <person name="Clum A."/>
            <person name="Nolan M."/>
            <person name="Lipzen A."/>
            <person name="Salamov A."/>
            <person name="Henrissat B."/>
            <person name="Wiebenga A."/>
            <person name="De vries R.P."/>
            <person name="Grigoriev I.V."/>
            <person name="Mortensen U.H."/>
            <person name="Andersen M.R."/>
            <person name="Baker S.E."/>
        </authorList>
    </citation>
    <scope>NUCLEOTIDE SEQUENCE</scope>
    <source>
        <strain evidence="1">CBS 115574</strain>
    </source>
</reference>
<keyword evidence="2" id="KW-1185">Reference proteome</keyword>
<organism evidence="1 2">
    <name type="scientific">Aspergillus costaricaensis CBS 115574</name>
    <dbReference type="NCBI Taxonomy" id="1448317"/>
    <lineage>
        <taxon>Eukaryota</taxon>
        <taxon>Fungi</taxon>
        <taxon>Dikarya</taxon>
        <taxon>Ascomycota</taxon>
        <taxon>Pezizomycotina</taxon>
        <taxon>Eurotiomycetes</taxon>
        <taxon>Eurotiomycetidae</taxon>
        <taxon>Eurotiales</taxon>
        <taxon>Aspergillaceae</taxon>
        <taxon>Aspergillus</taxon>
        <taxon>Aspergillus subgen. Circumdati</taxon>
    </lineage>
</organism>
<accession>A0ACD1IP56</accession>
<proteinExistence type="predicted"/>
<gene>
    <name evidence="1" type="ORF">BO79DRAFT_207620</name>
</gene>
<evidence type="ECO:0000313" key="2">
    <source>
        <dbReference type="Proteomes" id="UP000249748"/>
    </source>
</evidence>
<name>A0ACD1IP56_9EURO</name>
<dbReference type="EMBL" id="KZ824540">
    <property type="protein sequence ID" value="RAK91901.1"/>
    <property type="molecule type" value="Genomic_DNA"/>
</dbReference>
<evidence type="ECO:0000313" key="1">
    <source>
        <dbReference type="EMBL" id="RAK91901.1"/>
    </source>
</evidence>